<evidence type="ECO:0008006" key="4">
    <source>
        <dbReference type="Google" id="ProtNLM"/>
    </source>
</evidence>
<feature type="chain" id="PRO_5034322075" description="NADH dehydrogenase subunit 6" evidence="2">
    <location>
        <begin position="25"/>
        <end position="112"/>
    </location>
</feature>
<keyword evidence="1" id="KW-1133">Transmembrane helix</keyword>
<name>A0A8D9E6L9_9HEMI</name>
<dbReference type="AlphaFoldDB" id="A0A8D9E6L9"/>
<feature type="transmembrane region" description="Helical" evidence="1">
    <location>
        <begin position="48"/>
        <end position="80"/>
    </location>
</feature>
<evidence type="ECO:0000313" key="3">
    <source>
        <dbReference type="EMBL" id="CAG6741299.1"/>
    </source>
</evidence>
<keyword evidence="1" id="KW-0472">Membrane</keyword>
<sequence>MFVCVWVCGCVFVLLWVYGESVLCHECMVCCDCVWCGALLVCVVTVVYYGFTVGGCVVIVCGVDLLYYVLMCVVVVFVLGERGGRTLGNKTKAHSGSDFMYAKPEKSFFGKN</sequence>
<evidence type="ECO:0000256" key="2">
    <source>
        <dbReference type="SAM" id="SignalP"/>
    </source>
</evidence>
<feature type="signal peptide" evidence="2">
    <location>
        <begin position="1"/>
        <end position="24"/>
    </location>
</feature>
<proteinExistence type="predicted"/>
<evidence type="ECO:0000256" key="1">
    <source>
        <dbReference type="SAM" id="Phobius"/>
    </source>
</evidence>
<organism evidence="3">
    <name type="scientific">Cacopsylla melanoneura</name>
    <dbReference type="NCBI Taxonomy" id="428564"/>
    <lineage>
        <taxon>Eukaryota</taxon>
        <taxon>Metazoa</taxon>
        <taxon>Ecdysozoa</taxon>
        <taxon>Arthropoda</taxon>
        <taxon>Hexapoda</taxon>
        <taxon>Insecta</taxon>
        <taxon>Pterygota</taxon>
        <taxon>Neoptera</taxon>
        <taxon>Paraneoptera</taxon>
        <taxon>Hemiptera</taxon>
        <taxon>Sternorrhyncha</taxon>
        <taxon>Psylloidea</taxon>
        <taxon>Psyllidae</taxon>
        <taxon>Psyllinae</taxon>
        <taxon>Cacopsylla</taxon>
    </lineage>
</organism>
<keyword evidence="2" id="KW-0732">Signal</keyword>
<accession>A0A8D9E6L9</accession>
<reference evidence="3" key="1">
    <citation type="submission" date="2021-05" db="EMBL/GenBank/DDBJ databases">
        <authorList>
            <person name="Alioto T."/>
            <person name="Alioto T."/>
            <person name="Gomez Garrido J."/>
        </authorList>
    </citation>
    <scope>NUCLEOTIDE SEQUENCE</scope>
</reference>
<dbReference type="EMBL" id="HBUF01425025">
    <property type="protein sequence ID" value="CAG6741299.1"/>
    <property type="molecule type" value="Transcribed_RNA"/>
</dbReference>
<protein>
    <recommendedName>
        <fullName evidence="4">NADH dehydrogenase subunit 6</fullName>
    </recommendedName>
</protein>
<keyword evidence="1" id="KW-0812">Transmembrane</keyword>